<dbReference type="RefSeq" id="WP_006549862.1">
    <property type="nucleotide sequence ID" value="NZ_CP136961.1"/>
</dbReference>
<accession>A0A2I1KUV5</accession>
<evidence type="ECO:0000313" key="2">
    <source>
        <dbReference type="Proteomes" id="UP000234778"/>
    </source>
</evidence>
<dbReference type="AlphaFoldDB" id="A0A2I1KUV5"/>
<dbReference type="PANTHER" id="PTHR30283">
    <property type="entry name" value="PEROXIDE STRESS RESPONSE PROTEIN YAAA"/>
    <property type="match status" value="1"/>
</dbReference>
<proteinExistence type="predicted"/>
<gene>
    <name evidence="1" type="ORF">CYJ26_00275</name>
</gene>
<organism evidence="1 2">
    <name type="scientific">Actinomyces urogenitalis</name>
    <dbReference type="NCBI Taxonomy" id="103621"/>
    <lineage>
        <taxon>Bacteria</taxon>
        <taxon>Bacillati</taxon>
        <taxon>Actinomycetota</taxon>
        <taxon>Actinomycetes</taxon>
        <taxon>Actinomycetales</taxon>
        <taxon>Actinomycetaceae</taxon>
        <taxon>Actinomyces</taxon>
    </lineage>
</organism>
<name>A0A2I1KUV5_9ACTO</name>
<dbReference type="PANTHER" id="PTHR30283:SF4">
    <property type="entry name" value="PEROXIDE STRESS RESISTANCE PROTEIN YAAA"/>
    <property type="match status" value="1"/>
</dbReference>
<dbReference type="GO" id="GO:0033194">
    <property type="term" value="P:response to hydroperoxide"/>
    <property type="evidence" value="ECO:0007669"/>
    <property type="project" value="TreeGrafter"/>
</dbReference>
<dbReference type="GO" id="GO:0005829">
    <property type="term" value="C:cytosol"/>
    <property type="evidence" value="ECO:0007669"/>
    <property type="project" value="TreeGrafter"/>
</dbReference>
<dbReference type="EMBL" id="PKHA01000001">
    <property type="protein sequence ID" value="PKY99387.1"/>
    <property type="molecule type" value="Genomic_DNA"/>
</dbReference>
<comment type="caution">
    <text evidence="1">The sequence shown here is derived from an EMBL/GenBank/DDBJ whole genome shotgun (WGS) entry which is preliminary data.</text>
</comment>
<evidence type="ECO:0000313" key="1">
    <source>
        <dbReference type="EMBL" id="PKY99387.1"/>
    </source>
</evidence>
<sequence length="265" mass="27687">MLILLPPSEGKTAPDAGPALDLGSLWEPDRLTGARRTVMAELAALSAGSEAARVLGLGPRSADDAALNLVLEQAPCAPAYALYTGVLFDAAQMSLLGSSADTREVLRHEVIVFSGLWGAVRATDLLPDHRLSMGVSLPDAGRLASFWKPVLAPVLTKAADGVVVDCRSGVYSPAWQPGPGAQGQLVRVRVVSRRPDGSHAVVSHHAKHTRGLLAGALVRARATSGLPADADVEDVLALAAQIEGVRDGWLGEPDSRGRRDLTLVV</sequence>
<dbReference type="Proteomes" id="UP000234778">
    <property type="component" value="Unassembled WGS sequence"/>
</dbReference>
<reference evidence="1 2" key="1">
    <citation type="submission" date="2017-12" db="EMBL/GenBank/DDBJ databases">
        <title>Phylogenetic diversity of female urinary microbiome.</title>
        <authorList>
            <person name="Thomas-White K."/>
            <person name="Wolfe A.J."/>
        </authorList>
    </citation>
    <scope>NUCLEOTIDE SEQUENCE [LARGE SCALE GENOMIC DNA]</scope>
    <source>
        <strain evidence="1 2">UMB0319</strain>
    </source>
</reference>
<dbReference type="Pfam" id="PF03883">
    <property type="entry name" value="H2O2_YaaD"/>
    <property type="match status" value="1"/>
</dbReference>
<protein>
    <submittedName>
        <fullName evidence="1">Peroxide stress protein YaaA</fullName>
    </submittedName>
</protein>
<dbReference type="GeneID" id="81707381"/>
<dbReference type="InterPro" id="IPR005583">
    <property type="entry name" value="YaaA"/>
</dbReference>